<dbReference type="Gene3D" id="3.90.1510.10">
    <property type="entry name" value="Glycerate kinase, domain 2"/>
    <property type="match status" value="1"/>
</dbReference>
<sequence>MKIVVAPDSYKGSMTSAEVASTIELALKKAIDHVEVLTVPMADGGEGTVEALVKATNGQLIHIMCTGPLGDKVKTVFGQLGKSETVILEVASTSGLTMVPLENRNPFKTTSYGLGELIKSCLDKGFRSFIIGLGGSATNDGGLGLLQALGGKFLDKNGNEVGVFGKDLLNIREVKLDRVDPRIFQSTIIIASDVDNPLCGKNGATHVFGPQKGATEEQILLLDKAMKNYAQLMELELKRNIHETPGAGAAGGLGFALLALGGQLESGANVVAKAVALEEILSDADFLFTGEGRSDVQTLHGKVPSYVGTLAKKHKVKTILLSGSLGENTEELYTVFDACFSITNGPISLDESMVHAKKLLYNQAFNIAQLLKFQENKG</sequence>
<keyword evidence="6" id="KW-1185">Reference proteome</keyword>
<comment type="similarity">
    <text evidence="1 4">Belongs to the glycerate kinase type-1 family.</text>
</comment>
<dbReference type="EMBL" id="JAXOFX010000007">
    <property type="protein sequence ID" value="MDZ5472593.1"/>
    <property type="molecule type" value="Genomic_DNA"/>
</dbReference>
<dbReference type="InterPro" id="IPR018197">
    <property type="entry name" value="Glycerate_kinase_RE-like"/>
</dbReference>
<dbReference type="PIRSF" id="PIRSF006078">
    <property type="entry name" value="GlxK"/>
    <property type="match status" value="1"/>
</dbReference>
<evidence type="ECO:0000313" key="5">
    <source>
        <dbReference type="EMBL" id="MDZ5472593.1"/>
    </source>
</evidence>
<dbReference type="InterPro" id="IPR004381">
    <property type="entry name" value="Glycerate_kinase"/>
</dbReference>
<evidence type="ECO:0000256" key="3">
    <source>
        <dbReference type="ARBA" id="ARBA00022777"/>
    </source>
</evidence>
<evidence type="ECO:0000256" key="2">
    <source>
        <dbReference type="ARBA" id="ARBA00022679"/>
    </source>
</evidence>
<evidence type="ECO:0000313" key="6">
    <source>
        <dbReference type="Proteomes" id="UP001290455"/>
    </source>
</evidence>
<gene>
    <name evidence="5" type="ORF">SM124_12605</name>
</gene>
<dbReference type="EC" id="2.7.1.31" evidence="5"/>
<comment type="caution">
    <text evidence="5">The sequence shown here is derived from an EMBL/GenBank/DDBJ whole genome shotgun (WGS) entry which is preliminary data.</text>
</comment>
<dbReference type="SUPFAM" id="SSF110738">
    <property type="entry name" value="Glycerate kinase I"/>
    <property type="match status" value="1"/>
</dbReference>
<evidence type="ECO:0000256" key="4">
    <source>
        <dbReference type="PIRNR" id="PIRNR006078"/>
    </source>
</evidence>
<organism evidence="5 6">
    <name type="scientific">Robertmurraya mangrovi</name>
    <dbReference type="NCBI Taxonomy" id="3098077"/>
    <lineage>
        <taxon>Bacteria</taxon>
        <taxon>Bacillati</taxon>
        <taxon>Bacillota</taxon>
        <taxon>Bacilli</taxon>
        <taxon>Bacillales</taxon>
        <taxon>Bacillaceae</taxon>
        <taxon>Robertmurraya</taxon>
    </lineage>
</organism>
<dbReference type="Gene3D" id="3.40.50.10350">
    <property type="entry name" value="Glycerate kinase, domain 1"/>
    <property type="match status" value="1"/>
</dbReference>
<reference evidence="5 6" key="1">
    <citation type="submission" date="2023-11" db="EMBL/GenBank/DDBJ databases">
        <title>Bacillus jintuensis, isolated from a mudflat on the Beibu Gulf coast.</title>
        <authorList>
            <person name="Li M."/>
        </authorList>
    </citation>
    <scope>NUCLEOTIDE SEQUENCE [LARGE SCALE GENOMIC DNA]</scope>
    <source>
        <strain evidence="5 6">31A1R</strain>
    </source>
</reference>
<dbReference type="GO" id="GO:0008887">
    <property type="term" value="F:glycerate kinase activity"/>
    <property type="evidence" value="ECO:0007669"/>
    <property type="project" value="UniProtKB-EC"/>
</dbReference>
<protein>
    <submittedName>
        <fullName evidence="5">Glycerate kinase</fullName>
        <ecNumber evidence="5">2.7.1.31</ecNumber>
    </submittedName>
</protein>
<dbReference type="RefSeq" id="WP_322446889.1">
    <property type="nucleotide sequence ID" value="NZ_JAXOFX010000007.1"/>
</dbReference>
<evidence type="ECO:0000256" key="1">
    <source>
        <dbReference type="ARBA" id="ARBA00006284"/>
    </source>
</evidence>
<dbReference type="NCBIfam" id="TIGR00045">
    <property type="entry name" value="glycerate kinase"/>
    <property type="match status" value="1"/>
</dbReference>
<dbReference type="PANTHER" id="PTHR21599:SF0">
    <property type="entry name" value="GLYCERATE KINASE"/>
    <property type="match status" value="1"/>
</dbReference>
<name>A0ABU5IZL1_9BACI</name>
<keyword evidence="2 4" id="KW-0808">Transferase</keyword>
<dbReference type="InterPro" id="IPR018193">
    <property type="entry name" value="Glyc_kinase_flavodox-like_fold"/>
</dbReference>
<accession>A0ABU5IZL1</accession>
<dbReference type="Proteomes" id="UP001290455">
    <property type="component" value="Unassembled WGS sequence"/>
</dbReference>
<keyword evidence="3 4" id="KW-0418">Kinase</keyword>
<dbReference type="Pfam" id="PF02595">
    <property type="entry name" value="Gly_kinase"/>
    <property type="match status" value="1"/>
</dbReference>
<dbReference type="PANTHER" id="PTHR21599">
    <property type="entry name" value="GLYCERATE KINASE"/>
    <property type="match status" value="1"/>
</dbReference>
<proteinExistence type="inferred from homology"/>
<dbReference type="InterPro" id="IPR036129">
    <property type="entry name" value="Glycerate_kinase_sf"/>
</dbReference>